<dbReference type="Proteomes" id="UP000460718">
    <property type="component" value="Unassembled WGS sequence"/>
</dbReference>
<sequence length="60" mass="6545">MKVASKLLLSPVGKYYLVAALLTNLRNCTSPNQISRFFGVTPPTLEESEAVVTSTEEVET</sequence>
<dbReference type="EMBL" id="QXFW01006867">
    <property type="protein sequence ID" value="KAE8958269.1"/>
    <property type="molecule type" value="Genomic_DNA"/>
</dbReference>
<accession>A0A6A3GLI1</accession>
<name>A0A6A3GLI1_9STRA</name>
<organism evidence="1 2">
    <name type="scientific">Phytophthora fragariae</name>
    <dbReference type="NCBI Taxonomy" id="53985"/>
    <lineage>
        <taxon>Eukaryota</taxon>
        <taxon>Sar</taxon>
        <taxon>Stramenopiles</taxon>
        <taxon>Oomycota</taxon>
        <taxon>Peronosporomycetes</taxon>
        <taxon>Peronosporales</taxon>
        <taxon>Peronosporaceae</taxon>
        <taxon>Phytophthora</taxon>
    </lineage>
</organism>
<comment type="caution">
    <text evidence="1">The sequence shown here is derived from an EMBL/GenBank/DDBJ whole genome shotgun (WGS) entry which is preliminary data.</text>
</comment>
<evidence type="ECO:0000313" key="1">
    <source>
        <dbReference type="EMBL" id="KAE8958269.1"/>
    </source>
</evidence>
<protein>
    <submittedName>
        <fullName evidence="1">Uncharacterized protein</fullName>
    </submittedName>
</protein>
<reference evidence="1 2" key="1">
    <citation type="submission" date="2018-09" db="EMBL/GenBank/DDBJ databases">
        <title>Genomic investigation of the strawberry pathogen Phytophthora fragariae indicates pathogenicity is determined by transcriptional variation in three key races.</title>
        <authorList>
            <person name="Adams T.M."/>
            <person name="Armitage A.D."/>
            <person name="Sobczyk M.K."/>
            <person name="Bates H.J."/>
            <person name="Dunwell J.M."/>
            <person name="Nellist C.F."/>
            <person name="Harrison R.J."/>
        </authorList>
    </citation>
    <scope>NUCLEOTIDE SEQUENCE [LARGE SCALE GENOMIC DNA]</scope>
    <source>
        <strain evidence="1 2">SCRP245</strain>
    </source>
</reference>
<dbReference type="AlphaFoldDB" id="A0A6A3GLI1"/>
<proteinExistence type="predicted"/>
<evidence type="ECO:0000313" key="2">
    <source>
        <dbReference type="Proteomes" id="UP000460718"/>
    </source>
</evidence>
<gene>
    <name evidence="1" type="ORF">PF011_g30830</name>
</gene>